<dbReference type="PANTHER" id="PTHR36966:SF1">
    <property type="entry name" value="REP-ASSOCIATED TYROSINE TRANSPOSASE"/>
    <property type="match status" value="1"/>
</dbReference>
<dbReference type="Proteomes" id="UP000199021">
    <property type="component" value="Unassembled WGS sequence"/>
</dbReference>
<accession>A0A1H9GCP4</accession>
<sequence>MYTLNRQMKHRPIGHVPVHIVYRLAGSLPVSVIQELKRGREALFLQAEAKINALPDQVYKHFADQCLEEIGEGIENLLEKALHEKSNGPYHLKEEKLAKIVIDSWHWLVKEYGLYVYAICVMSNHVHVLLRGPEGESALDPALIMKTHKSFTANQCNKLLGTSGSSFWAPNYFDRDVREGTFTRVVWYILNNPFQAGLVQSWKDWPGTWLHPDFHDLFGG</sequence>
<dbReference type="InterPro" id="IPR036515">
    <property type="entry name" value="Transposase_17_sf"/>
</dbReference>
<dbReference type="STRING" id="478744.SAMN05444359_110130"/>
<dbReference type="EMBL" id="FOFB01000010">
    <property type="protein sequence ID" value="SEQ47891.1"/>
    <property type="molecule type" value="Genomic_DNA"/>
</dbReference>
<dbReference type="InterPro" id="IPR002686">
    <property type="entry name" value="Transposase_17"/>
</dbReference>
<protein>
    <submittedName>
        <fullName evidence="2">REP element-mobilizing transposase RayT</fullName>
    </submittedName>
</protein>
<dbReference type="SUPFAM" id="SSF143422">
    <property type="entry name" value="Transposase IS200-like"/>
    <property type="match status" value="1"/>
</dbReference>
<dbReference type="GO" id="GO:0004803">
    <property type="term" value="F:transposase activity"/>
    <property type="evidence" value="ECO:0007669"/>
    <property type="project" value="InterPro"/>
</dbReference>
<reference evidence="3" key="1">
    <citation type="submission" date="2016-10" db="EMBL/GenBank/DDBJ databases">
        <authorList>
            <person name="Varghese N."/>
            <person name="Submissions S."/>
        </authorList>
    </citation>
    <scope>NUCLEOTIDE SEQUENCE [LARGE SCALE GENOMIC DNA]</scope>
    <source>
        <strain evidence="3">DSM 24740</strain>
    </source>
</reference>
<proteinExistence type="predicted"/>
<dbReference type="SMART" id="SM01321">
    <property type="entry name" value="Y1_Tnp"/>
    <property type="match status" value="1"/>
</dbReference>
<dbReference type="PANTHER" id="PTHR36966">
    <property type="entry name" value="REP-ASSOCIATED TYROSINE TRANSPOSASE"/>
    <property type="match status" value="1"/>
</dbReference>
<gene>
    <name evidence="2" type="ORF">SAMN05444359_110130</name>
</gene>
<evidence type="ECO:0000313" key="2">
    <source>
        <dbReference type="EMBL" id="SEQ47891.1"/>
    </source>
</evidence>
<dbReference type="Pfam" id="PF01797">
    <property type="entry name" value="Y1_Tnp"/>
    <property type="match status" value="1"/>
</dbReference>
<dbReference type="GO" id="GO:0043565">
    <property type="term" value="F:sequence-specific DNA binding"/>
    <property type="evidence" value="ECO:0007669"/>
    <property type="project" value="TreeGrafter"/>
</dbReference>
<keyword evidence="3" id="KW-1185">Reference proteome</keyword>
<evidence type="ECO:0000313" key="3">
    <source>
        <dbReference type="Proteomes" id="UP000199021"/>
    </source>
</evidence>
<dbReference type="AlphaFoldDB" id="A0A1H9GCP4"/>
<dbReference type="Gene3D" id="3.30.70.1290">
    <property type="entry name" value="Transposase IS200-like"/>
    <property type="match status" value="1"/>
</dbReference>
<organism evidence="2 3">
    <name type="scientific">Neolewinella agarilytica</name>
    <dbReference type="NCBI Taxonomy" id="478744"/>
    <lineage>
        <taxon>Bacteria</taxon>
        <taxon>Pseudomonadati</taxon>
        <taxon>Bacteroidota</taxon>
        <taxon>Saprospiria</taxon>
        <taxon>Saprospirales</taxon>
        <taxon>Lewinellaceae</taxon>
        <taxon>Neolewinella</taxon>
    </lineage>
</organism>
<dbReference type="GO" id="GO:0006313">
    <property type="term" value="P:DNA transposition"/>
    <property type="evidence" value="ECO:0007669"/>
    <property type="project" value="InterPro"/>
</dbReference>
<dbReference type="InterPro" id="IPR052715">
    <property type="entry name" value="RAYT_transposase"/>
</dbReference>
<dbReference type="InParanoid" id="A0A1H9GCP4"/>
<evidence type="ECO:0000259" key="1">
    <source>
        <dbReference type="SMART" id="SM01321"/>
    </source>
</evidence>
<name>A0A1H9GCP4_9BACT</name>
<feature type="domain" description="Transposase IS200-like" evidence="1">
    <location>
        <begin position="85"/>
        <end position="192"/>
    </location>
</feature>